<dbReference type="EMBL" id="FP929003">
    <property type="protein sequence ID" value="CBK42539.1"/>
    <property type="molecule type" value="Genomic_DNA"/>
</dbReference>
<protein>
    <submittedName>
        <fullName evidence="1">Transposase (N-terminal)</fullName>
    </submittedName>
</protein>
<organism evidence="1 2">
    <name type="scientific">Nitrospira defluvii</name>
    <dbReference type="NCBI Taxonomy" id="330214"/>
    <lineage>
        <taxon>Bacteria</taxon>
        <taxon>Pseudomonadati</taxon>
        <taxon>Nitrospirota</taxon>
        <taxon>Nitrospiria</taxon>
        <taxon>Nitrospirales</taxon>
        <taxon>Nitrospiraceae</taxon>
        <taxon>Nitrospira</taxon>
    </lineage>
</organism>
<reference evidence="1 2" key="1">
    <citation type="journal article" date="2010" name="Proc. Natl. Acad. Sci. U.S.A.">
        <title>A Nitrospira metagenome illuminates the physiology and evolution of globally important nitrite-oxidizing bacteria.</title>
        <authorList>
            <person name="Lucker S."/>
            <person name="Wagner M."/>
            <person name="Maixner F."/>
            <person name="Pelletier E."/>
            <person name="Koch H."/>
            <person name="Vacherie B."/>
            <person name="Rattei T."/>
            <person name="Sinninghe Damste J."/>
            <person name="Spieck E."/>
            <person name="Le Paslier D."/>
            <person name="Daims H."/>
        </authorList>
    </citation>
    <scope>NUCLEOTIDE SEQUENCE [LARGE SCALE GENOMIC DNA]</scope>
</reference>
<dbReference type="eggNOG" id="COG2801">
    <property type="taxonomic scope" value="Bacteria"/>
</dbReference>
<dbReference type="Proteomes" id="UP000001660">
    <property type="component" value="Chromosome"/>
</dbReference>
<dbReference type="AlphaFoldDB" id="D8PH02"/>
<keyword evidence="2" id="KW-1185">Reference proteome</keyword>
<dbReference type="STRING" id="330214.NIDE2834"/>
<accession>D8PH02</accession>
<name>D8PH02_9BACT</name>
<dbReference type="HOGENOM" id="CLU_3341763_0_0_0"/>
<proteinExistence type="predicted"/>
<dbReference type="KEGG" id="nde:NIDE2834"/>
<evidence type="ECO:0000313" key="2">
    <source>
        <dbReference type="Proteomes" id="UP000001660"/>
    </source>
</evidence>
<sequence>MERYLTSYSQTRPHQALDCKTPDQVYYDNLTTRLTAA</sequence>
<gene>
    <name evidence="1" type="ORF">NIDE2834</name>
</gene>
<evidence type="ECO:0000313" key="1">
    <source>
        <dbReference type="EMBL" id="CBK42539.1"/>
    </source>
</evidence>